<dbReference type="GO" id="GO:0032153">
    <property type="term" value="C:cell division site"/>
    <property type="evidence" value="ECO:0007669"/>
    <property type="project" value="UniProtKB-UniRule"/>
</dbReference>
<dbReference type="PANTHER" id="PTHR37820">
    <property type="entry name" value="CELL DIVISION PROTEIN DIVIB"/>
    <property type="match status" value="1"/>
</dbReference>
<protein>
    <recommendedName>
        <fullName evidence="8">Cell division protein FtsQ</fullName>
    </recommendedName>
</protein>
<dbReference type="InterPro" id="IPR050487">
    <property type="entry name" value="FtsQ_DivIB"/>
</dbReference>
<evidence type="ECO:0000313" key="11">
    <source>
        <dbReference type="EMBL" id="AZQ71176.1"/>
    </source>
</evidence>
<dbReference type="Gene3D" id="3.10.20.310">
    <property type="entry name" value="membrane protein fhac"/>
    <property type="match status" value="1"/>
</dbReference>
<comment type="subcellular location">
    <subcellularLocation>
        <location evidence="8">Cell membrane</location>
        <topology evidence="8">Single-pass type II membrane protein</topology>
    </subcellularLocation>
    <subcellularLocation>
        <location evidence="1">Membrane</location>
    </subcellularLocation>
    <text evidence="8">Localizes to the division septum.</text>
</comment>
<dbReference type="GO" id="GO:0005886">
    <property type="term" value="C:plasma membrane"/>
    <property type="evidence" value="ECO:0007669"/>
    <property type="project" value="UniProtKB-SubCell"/>
</dbReference>
<dbReference type="GO" id="GO:0090529">
    <property type="term" value="P:cell septum assembly"/>
    <property type="evidence" value="ECO:0007669"/>
    <property type="project" value="InterPro"/>
</dbReference>
<dbReference type="Pfam" id="PF08478">
    <property type="entry name" value="POTRA_1"/>
    <property type="match status" value="1"/>
</dbReference>
<evidence type="ECO:0000259" key="10">
    <source>
        <dbReference type="PROSITE" id="PS51779"/>
    </source>
</evidence>
<keyword evidence="6 8" id="KW-0472">Membrane</keyword>
<comment type="similarity">
    <text evidence="8">Belongs to the FtsQ/DivIB family. FtsQ subfamily.</text>
</comment>
<evidence type="ECO:0000313" key="12">
    <source>
        <dbReference type="Proteomes" id="UP000267900"/>
    </source>
</evidence>
<evidence type="ECO:0000256" key="4">
    <source>
        <dbReference type="ARBA" id="ARBA00022692"/>
    </source>
</evidence>
<dbReference type="Proteomes" id="UP000267900">
    <property type="component" value="Chromosome"/>
</dbReference>
<evidence type="ECO:0000256" key="2">
    <source>
        <dbReference type="ARBA" id="ARBA00022475"/>
    </source>
</evidence>
<keyword evidence="12" id="KW-1185">Reference proteome</keyword>
<evidence type="ECO:0000256" key="9">
    <source>
        <dbReference type="SAM" id="MobiDB-lite"/>
    </source>
</evidence>
<dbReference type="AlphaFoldDB" id="A0A3S9PFP7"/>
<keyword evidence="3 8" id="KW-0132">Cell division</keyword>
<evidence type="ECO:0000256" key="1">
    <source>
        <dbReference type="ARBA" id="ARBA00004370"/>
    </source>
</evidence>
<evidence type="ECO:0000256" key="3">
    <source>
        <dbReference type="ARBA" id="ARBA00022618"/>
    </source>
</evidence>
<dbReference type="InterPro" id="IPR013685">
    <property type="entry name" value="POTRA_FtsQ_type"/>
</dbReference>
<dbReference type="EMBL" id="CP034587">
    <property type="protein sequence ID" value="AZQ71176.1"/>
    <property type="molecule type" value="Genomic_DNA"/>
</dbReference>
<gene>
    <name evidence="8" type="primary">ftsQ</name>
    <name evidence="11" type="ORF">EKH77_08085</name>
</gene>
<keyword evidence="2 8" id="KW-1003">Cell membrane</keyword>
<comment type="function">
    <text evidence="8">Essential cell division protein.</text>
</comment>
<evidence type="ECO:0000256" key="7">
    <source>
        <dbReference type="ARBA" id="ARBA00023306"/>
    </source>
</evidence>
<dbReference type="PROSITE" id="PS51779">
    <property type="entry name" value="POTRA"/>
    <property type="match status" value="1"/>
</dbReference>
<dbReference type="InterPro" id="IPR034746">
    <property type="entry name" value="POTRA"/>
</dbReference>
<dbReference type="HAMAP" id="MF_00911">
    <property type="entry name" value="FtsQ_subfam"/>
    <property type="match status" value="1"/>
</dbReference>
<keyword evidence="7 8" id="KW-0131">Cell cycle</keyword>
<feature type="region of interest" description="Disordered" evidence="9">
    <location>
        <begin position="1"/>
        <end position="67"/>
    </location>
</feature>
<accession>A0A3S9PFP7</accession>
<evidence type="ECO:0000256" key="8">
    <source>
        <dbReference type="HAMAP-Rule" id="MF_00911"/>
    </source>
</evidence>
<dbReference type="OrthoDB" id="9790760at2"/>
<dbReference type="InterPro" id="IPR005548">
    <property type="entry name" value="Cell_div_FtsQ/DivIB_C"/>
</dbReference>
<evidence type="ECO:0000256" key="5">
    <source>
        <dbReference type="ARBA" id="ARBA00022989"/>
    </source>
</evidence>
<keyword evidence="4 8" id="KW-0812">Transmembrane</keyword>
<dbReference type="PANTHER" id="PTHR37820:SF1">
    <property type="entry name" value="CELL DIVISION PROTEIN FTSQ"/>
    <property type="match status" value="1"/>
</dbReference>
<sequence>MAGPTTARRGAAKNGKSKSSGTARSSGSAGQTRRPKPSRSPSSGTPRRGRAPRRGGPGGPRARLRPGARGPLLWAVVSLLSGAAAIWVLYGSGWLRVTRVEVSGTTVLTAAQVSEAARVPLGDPLASVDADAIEERLLTRLKRIESVDVVRSWPHTIGLKVTERRPKVLLEKGGKFIEIDGSGVRFATVDQAVAGVPRLVVEDSGSPGNRRFGVERLEREAARVAADLPAEVRRDTRAIRVRSYDSITVELTDDRTIAWGSGERGEAKARTLVALLKAAGGAKHFDVSAPAAPAVSGS</sequence>
<feature type="domain" description="POTRA" evidence="10">
    <location>
        <begin position="95"/>
        <end position="164"/>
    </location>
</feature>
<evidence type="ECO:0000256" key="6">
    <source>
        <dbReference type="ARBA" id="ARBA00023136"/>
    </source>
</evidence>
<reference evidence="11 12" key="1">
    <citation type="submission" date="2018-12" db="EMBL/GenBank/DDBJ databases">
        <title>The whole draft genome of Streptomyce luteoverticillatus CGMCC 15060.</title>
        <authorList>
            <person name="Feng Z."/>
            <person name="Chen G."/>
            <person name="Zhang J."/>
            <person name="Zhu H."/>
            <person name="Yu X."/>
            <person name="Zhang W."/>
            <person name="Zhang X."/>
        </authorList>
    </citation>
    <scope>NUCLEOTIDE SEQUENCE [LARGE SCALE GENOMIC DNA]</scope>
    <source>
        <strain evidence="11 12">CGMCC 15060</strain>
    </source>
</reference>
<dbReference type="RefSeq" id="WP_126913733.1">
    <property type="nucleotide sequence ID" value="NZ_CP034587.1"/>
</dbReference>
<dbReference type="Pfam" id="PF03799">
    <property type="entry name" value="FtsQ_DivIB_C"/>
    <property type="match status" value="1"/>
</dbReference>
<dbReference type="GO" id="GO:0043093">
    <property type="term" value="P:FtsZ-dependent cytokinesis"/>
    <property type="evidence" value="ECO:0007669"/>
    <property type="project" value="UniProtKB-UniRule"/>
</dbReference>
<feature type="compositionally biased region" description="Low complexity" evidence="9">
    <location>
        <begin position="17"/>
        <end position="30"/>
    </location>
</feature>
<proteinExistence type="inferred from homology"/>
<dbReference type="InterPro" id="IPR026579">
    <property type="entry name" value="FtsQ"/>
</dbReference>
<feature type="transmembrane region" description="Helical" evidence="8">
    <location>
        <begin position="71"/>
        <end position="90"/>
    </location>
</feature>
<keyword evidence="5 8" id="KW-1133">Transmembrane helix</keyword>
<name>A0A3S9PFP7_STRLT</name>
<organism evidence="11 12">
    <name type="scientific">Streptomyces luteoverticillatus</name>
    <name type="common">Streptoverticillium luteoverticillatus</name>
    <dbReference type="NCBI Taxonomy" id="66425"/>
    <lineage>
        <taxon>Bacteria</taxon>
        <taxon>Bacillati</taxon>
        <taxon>Actinomycetota</taxon>
        <taxon>Actinomycetes</taxon>
        <taxon>Kitasatosporales</taxon>
        <taxon>Streptomycetaceae</taxon>
        <taxon>Streptomyces</taxon>
    </lineage>
</organism>